<dbReference type="EMBL" id="JNBR01000084">
    <property type="protein sequence ID" value="OQR98490.1"/>
    <property type="molecule type" value="Genomic_DNA"/>
</dbReference>
<evidence type="ECO:0000256" key="1">
    <source>
        <dbReference type="SAM" id="Phobius"/>
    </source>
</evidence>
<sequence length="551" mass="60091">MQRRYRALEKLKTLVAAGTLPVSDASHRALQIVETTPQPVRLQDPRLTAISTELLAQAASDPQKAKQIANLRGRLDRLRDEDSRVQKALTQTDLLEETPKANALLDVVEFSYLYALFDQFKYLDAFEQLAAVPAATWQRTPHTTLQQLLKSATTVMGHAAMPAQDKMAAASPSAMHLHFLRFIRTLHDAKALPPNWITLPSAILAMKMASVQAKDASYLLHLSAAQSAAYADSLTIRYALAQRDLTEPTVVAPPPALFVATIQVLDYLDLHAALPGVHQAYRGPLSPEVLDALLRVLVQPRLARPAARALAVSLTLDLVPYLERGCERALLDALLRAGLPDDAYDALLKMHALSPGLRLPGALQTELLVAFYKRRQLDQFHLAFDEMWARGYIVGPREFRRLTAVVPPHVLQSLMGSRDYRGCLTELLAAARVKSPDALDLRAQPAALAPALVQLALDALRPSAVDAADLVVLVSQPAATAAIKALLAAKGLPCTSPVRGRLVVAADALQEYLEDKDTQRVKDSVWRLMVLRAAGVSSVVAGAVAYWSAMH</sequence>
<keyword evidence="3" id="KW-1185">Reference proteome</keyword>
<evidence type="ECO:0000313" key="3">
    <source>
        <dbReference type="Proteomes" id="UP000243579"/>
    </source>
</evidence>
<comment type="caution">
    <text evidence="2">The sequence shown here is derived from an EMBL/GenBank/DDBJ whole genome shotgun (WGS) entry which is preliminary data.</text>
</comment>
<dbReference type="OrthoDB" id="68112at2759"/>
<accession>A0A1V9ZL20</accession>
<proteinExistence type="predicted"/>
<evidence type="ECO:0000313" key="2">
    <source>
        <dbReference type="EMBL" id="OQR98490.1"/>
    </source>
</evidence>
<name>A0A1V9ZL20_ACHHY</name>
<keyword evidence="1" id="KW-1133">Transmembrane helix</keyword>
<organism evidence="2 3">
    <name type="scientific">Achlya hypogyna</name>
    <name type="common">Oomycete</name>
    <name type="synonym">Protoachlya hypogyna</name>
    <dbReference type="NCBI Taxonomy" id="1202772"/>
    <lineage>
        <taxon>Eukaryota</taxon>
        <taxon>Sar</taxon>
        <taxon>Stramenopiles</taxon>
        <taxon>Oomycota</taxon>
        <taxon>Saprolegniomycetes</taxon>
        <taxon>Saprolegniales</taxon>
        <taxon>Achlyaceae</taxon>
        <taxon>Achlya</taxon>
    </lineage>
</organism>
<gene>
    <name evidence="2" type="ORF">ACHHYP_08636</name>
</gene>
<dbReference type="AlphaFoldDB" id="A0A1V9ZL20"/>
<keyword evidence="1" id="KW-0472">Membrane</keyword>
<reference evidence="2 3" key="1">
    <citation type="journal article" date="2014" name="Genome Biol. Evol.">
        <title>The secreted proteins of Achlya hypogyna and Thraustotheca clavata identify the ancestral oomycete secretome and reveal gene acquisitions by horizontal gene transfer.</title>
        <authorList>
            <person name="Misner I."/>
            <person name="Blouin N."/>
            <person name="Leonard G."/>
            <person name="Richards T.A."/>
            <person name="Lane C.E."/>
        </authorList>
    </citation>
    <scope>NUCLEOTIDE SEQUENCE [LARGE SCALE GENOMIC DNA]</scope>
    <source>
        <strain evidence="2 3">ATCC 48635</strain>
    </source>
</reference>
<protein>
    <submittedName>
        <fullName evidence="2">Uncharacterized protein</fullName>
    </submittedName>
</protein>
<feature type="transmembrane region" description="Helical" evidence="1">
    <location>
        <begin position="529"/>
        <end position="549"/>
    </location>
</feature>
<keyword evidence="1" id="KW-0812">Transmembrane</keyword>
<dbReference type="Proteomes" id="UP000243579">
    <property type="component" value="Unassembled WGS sequence"/>
</dbReference>